<sequence length="381" mass="45199">DMKKDIESLIAQEKAEIVAKYEQGRQEGAQIDPWEDADFTLYKVTDRFGFLQRYLLGLFFLKFVLSSSPLHQQKQQEIERVDKWLKMLKKWGKYRNTDKVRRKRKSMCPEGREWCILPMRTWRSAVVGFVVQLQGVSRQMKEQAKSFSSEIKQIDLDVNRTFRNHIMFRDRYGVKQQALFHVLSAYSVYNTEVSYCQGMSQIAAILLMYLNEEDAFWALAQLLTNQRHAMHGFFIPGFPKLQRFQAHHEQILSKLFPKLKKHMDKEQMTTGIYTTKWFLQCFIDRTPFTLTLRLWDIYILEGERVLTAMAYTILKLHKKRLLKMTLEDLREFLQEKIAASLQYEDDAVIEQLQVSMTELRKMKFDLPPPAKPEEFPRKPLG</sequence>
<dbReference type="FunFam" id="1.10.8.270:FF:000010">
    <property type="entry name" value="Putative USP6 N-terminal-like protein"/>
    <property type="match status" value="1"/>
</dbReference>
<dbReference type="Proteomes" id="UP000556761">
    <property type="component" value="Unassembled WGS sequence"/>
</dbReference>
<dbReference type="SMART" id="SM00164">
    <property type="entry name" value="TBC"/>
    <property type="match status" value="1"/>
</dbReference>
<evidence type="ECO:0000313" key="4">
    <source>
        <dbReference type="Proteomes" id="UP000556761"/>
    </source>
</evidence>
<dbReference type="PANTHER" id="PTHR47219">
    <property type="entry name" value="RAB GTPASE-ACTIVATING PROTEIN 1-LIKE"/>
    <property type="match status" value="1"/>
</dbReference>
<protein>
    <submittedName>
        <fullName evidence="3">US6NL protein</fullName>
    </submittedName>
</protein>
<comment type="caution">
    <text evidence="3">The sequence shown here is derived from an EMBL/GenBank/DDBJ whole genome shotgun (WGS) entry which is preliminary data.</text>
</comment>
<feature type="domain" description="Rab-GAP TBC" evidence="2">
    <location>
        <begin position="135"/>
        <end position="302"/>
    </location>
</feature>
<gene>
    <name evidence="3" type="primary">Usp6nl</name>
    <name evidence="3" type="ORF">THACHL_R08376</name>
</gene>
<dbReference type="InterPro" id="IPR000195">
    <property type="entry name" value="Rab-GAP-TBC_dom"/>
</dbReference>
<dbReference type="PROSITE" id="PS50086">
    <property type="entry name" value="TBC_RABGAP"/>
    <property type="match status" value="1"/>
</dbReference>
<feature type="non-terminal residue" evidence="3">
    <location>
        <position position="1"/>
    </location>
</feature>
<feature type="non-terminal residue" evidence="3">
    <location>
        <position position="381"/>
    </location>
</feature>
<dbReference type="OrthoDB" id="294251at2759"/>
<dbReference type="InterPro" id="IPR035969">
    <property type="entry name" value="Rab-GAP_TBC_sf"/>
</dbReference>
<evidence type="ECO:0000259" key="2">
    <source>
        <dbReference type="PROSITE" id="PS50086"/>
    </source>
</evidence>
<dbReference type="InterPro" id="IPR050302">
    <property type="entry name" value="Rab_GAP_TBC_domain"/>
</dbReference>
<evidence type="ECO:0000313" key="3">
    <source>
        <dbReference type="EMBL" id="NXU21899.1"/>
    </source>
</evidence>
<name>A0A7L3IXC4_THACH</name>
<dbReference type="EMBL" id="VZTW01001803">
    <property type="protein sequence ID" value="NXU21899.1"/>
    <property type="molecule type" value="Genomic_DNA"/>
</dbReference>
<dbReference type="Gene3D" id="1.10.8.270">
    <property type="entry name" value="putative rabgap domain of human tbc1 domain family member 14 like domains"/>
    <property type="match status" value="1"/>
</dbReference>
<reference evidence="3 4" key="1">
    <citation type="submission" date="2019-09" db="EMBL/GenBank/DDBJ databases">
        <title>Bird 10,000 Genomes (B10K) Project - Family phase.</title>
        <authorList>
            <person name="Zhang G."/>
        </authorList>
    </citation>
    <scope>NUCLEOTIDE SEQUENCE [LARGE SCALE GENOMIC DNA]</scope>
    <source>
        <strain evidence="3">B10K-DU-029-24</strain>
        <tissue evidence="3">Muscle</tissue>
    </source>
</reference>
<evidence type="ECO:0000256" key="1">
    <source>
        <dbReference type="ARBA" id="ARBA00022468"/>
    </source>
</evidence>
<dbReference type="GO" id="GO:0005096">
    <property type="term" value="F:GTPase activator activity"/>
    <property type="evidence" value="ECO:0007669"/>
    <property type="project" value="UniProtKB-KW"/>
</dbReference>
<dbReference type="PANTHER" id="PTHR47219:SF25">
    <property type="entry name" value="RAB-GAP TBC DOMAIN-CONTAINING PROTEIN"/>
    <property type="match status" value="1"/>
</dbReference>
<dbReference type="Gene3D" id="1.10.472.80">
    <property type="entry name" value="Ypt/Rab-GAP domain of gyp1p, domain 3"/>
    <property type="match status" value="1"/>
</dbReference>
<dbReference type="AlphaFoldDB" id="A0A7L3IXC4"/>
<dbReference type="Pfam" id="PF00566">
    <property type="entry name" value="RabGAP-TBC"/>
    <property type="match status" value="1"/>
</dbReference>
<dbReference type="FunFam" id="1.10.472.80:FF:000019">
    <property type="entry name" value="USP6 N-terminal like"/>
    <property type="match status" value="1"/>
</dbReference>
<dbReference type="GO" id="GO:0031267">
    <property type="term" value="F:small GTPase binding"/>
    <property type="evidence" value="ECO:0007669"/>
    <property type="project" value="TreeGrafter"/>
</dbReference>
<dbReference type="SUPFAM" id="SSF47923">
    <property type="entry name" value="Ypt/Rab-GAP domain of gyp1p"/>
    <property type="match status" value="2"/>
</dbReference>
<organism evidence="3 4">
    <name type="scientific">Thalassarche chlororhynchos</name>
    <name type="common">Atlantic yellow-nosed albatross</name>
    <name type="synonym">Diomedea chlororhynchos</name>
    <dbReference type="NCBI Taxonomy" id="54017"/>
    <lineage>
        <taxon>Eukaryota</taxon>
        <taxon>Metazoa</taxon>
        <taxon>Chordata</taxon>
        <taxon>Craniata</taxon>
        <taxon>Vertebrata</taxon>
        <taxon>Euteleostomi</taxon>
        <taxon>Archelosauria</taxon>
        <taxon>Archosauria</taxon>
        <taxon>Dinosauria</taxon>
        <taxon>Saurischia</taxon>
        <taxon>Theropoda</taxon>
        <taxon>Coelurosauria</taxon>
        <taxon>Aves</taxon>
        <taxon>Neognathae</taxon>
        <taxon>Neoaves</taxon>
        <taxon>Aequornithes</taxon>
        <taxon>Procellariiformes</taxon>
        <taxon>Diomedeidae</taxon>
        <taxon>Thalassarche</taxon>
    </lineage>
</organism>
<keyword evidence="1" id="KW-0343">GTPase activation</keyword>
<keyword evidence="4" id="KW-1185">Reference proteome</keyword>
<proteinExistence type="predicted"/>
<accession>A0A7L3IXC4</accession>